<dbReference type="Proteomes" id="UP000000768">
    <property type="component" value="Chromosome 5"/>
</dbReference>
<feature type="domain" description="Histone deacetylase" evidence="8">
    <location>
        <begin position="136"/>
        <end position="356"/>
    </location>
</feature>
<comment type="catalytic activity">
    <reaction evidence="6">
        <text>N(6)-acetyl-L-lysyl-[histone] + H2O = L-lysyl-[histone] + acetate</text>
        <dbReference type="Rhea" id="RHEA:58196"/>
        <dbReference type="Rhea" id="RHEA-COMP:9845"/>
        <dbReference type="Rhea" id="RHEA-COMP:11338"/>
        <dbReference type="ChEBI" id="CHEBI:15377"/>
        <dbReference type="ChEBI" id="CHEBI:29969"/>
        <dbReference type="ChEBI" id="CHEBI:30089"/>
        <dbReference type="ChEBI" id="CHEBI:61930"/>
        <dbReference type="EC" id="3.5.1.98"/>
    </reaction>
</comment>
<organism evidence="9 10">
    <name type="scientific">Sorghum bicolor</name>
    <name type="common">Sorghum</name>
    <name type="synonym">Sorghum vulgare</name>
    <dbReference type="NCBI Taxonomy" id="4558"/>
    <lineage>
        <taxon>Eukaryota</taxon>
        <taxon>Viridiplantae</taxon>
        <taxon>Streptophyta</taxon>
        <taxon>Embryophyta</taxon>
        <taxon>Tracheophyta</taxon>
        <taxon>Spermatophyta</taxon>
        <taxon>Magnoliopsida</taxon>
        <taxon>Liliopsida</taxon>
        <taxon>Poales</taxon>
        <taxon>Poaceae</taxon>
        <taxon>PACMAD clade</taxon>
        <taxon>Panicoideae</taxon>
        <taxon>Andropogonodae</taxon>
        <taxon>Andropogoneae</taxon>
        <taxon>Sorghinae</taxon>
        <taxon>Sorghum</taxon>
    </lineage>
</organism>
<reference evidence="10" key="2">
    <citation type="journal article" date="2018" name="Plant J.">
        <title>The Sorghum bicolor reference genome: improved assembly, gene annotations, a transcriptome atlas, and signatures of genome organization.</title>
        <authorList>
            <person name="McCormick R.F."/>
            <person name="Truong S.K."/>
            <person name="Sreedasyam A."/>
            <person name="Jenkins J."/>
            <person name="Shu S."/>
            <person name="Sims D."/>
            <person name="Kennedy M."/>
            <person name="Amirebrahimi M."/>
            <person name="Weers B.D."/>
            <person name="McKinley B."/>
            <person name="Mattison A."/>
            <person name="Morishige D.T."/>
            <person name="Grimwood J."/>
            <person name="Schmutz J."/>
            <person name="Mullet J.E."/>
        </authorList>
    </citation>
    <scope>NUCLEOTIDE SEQUENCE [LARGE SCALE GENOMIC DNA]</scope>
    <source>
        <strain evidence="10">cv. BTx623</strain>
    </source>
</reference>
<dbReference type="PRINTS" id="PR01271">
    <property type="entry name" value="HISDACETLASE"/>
</dbReference>
<dbReference type="InterPro" id="IPR023801">
    <property type="entry name" value="His_deacetylse_dom"/>
</dbReference>
<reference evidence="9 10" key="1">
    <citation type="journal article" date="2009" name="Nature">
        <title>The Sorghum bicolor genome and the diversification of grasses.</title>
        <authorList>
            <person name="Paterson A.H."/>
            <person name="Bowers J.E."/>
            <person name="Bruggmann R."/>
            <person name="Dubchak I."/>
            <person name="Grimwood J."/>
            <person name="Gundlach H."/>
            <person name="Haberer G."/>
            <person name="Hellsten U."/>
            <person name="Mitros T."/>
            <person name="Poliakov A."/>
            <person name="Schmutz J."/>
            <person name="Spannagl M."/>
            <person name="Tang H."/>
            <person name="Wang X."/>
            <person name="Wicker T."/>
            <person name="Bharti A.K."/>
            <person name="Chapman J."/>
            <person name="Feltus F.A."/>
            <person name="Gowik U."/>
            <person name="Grigoriev I.V."/>
            <person name="Lyons E."/>
            <person name="Maher C.A."/>
            <person name="Martis M."/>
            <person name="Narechania A."/>
            <person name="Otillar R.P."/>
            <person name="Penning B.W."/>
            <person name="Salamov A.A."/>
            <person name="Wang Y."/>
            <person name="Zhang L."/>
            <person name="Carpita N.C."/>
            <person name="Freeling M."/>
            <person name="Gingle A.R."/>
            <person name="Hash C.T."/>
            <person name="Keller B."/>
            <person name="Klein P."/>
            <person name="Kresovich S."/>
            <person name="McCann M.C."/>
            <person name="Ming R."/>
            <person name="Peterson D.G."/>
            <person name="Mehboob-ur-Rahman"/>
            <person name="Ware D."/>
            <person name="Westhoff P."/>
            <person name="Mayer K.F."/>
            <person name="Messing J."/>
            <person name="Rokhsar D.S."/>
        </authorList>
    </citation>
    <scope>NUCLEOTIDE SEQUENCE [LARGE SCALE GENOMIC DNA]</scope>
    <source>
        <strain evidence="10">cv. BTx623</strain>
    </source>
</reference>
<feature type="compositionally biased region" description="Basic residues" evidence="7">
    <location>
        <begin position="74"/>
        <end position="88"/>
    </location>
</feature>
<dbReference type="GO" id="GO:0000118">
    <property type="term" value="C:histone deacetylase complex"/>
    <property type="evidence" value="ECO:0000318"/>
    <property type="project" value="GO_Central"/>
</dbReference>
<evidence type="ECO:0000256" key="2">
    <source>
        <dbReference type="ARBA" id="ARBA00006457"/>
    </source>
</evidence>
<dbReference type="InParanoid" id="A0A1Z5RH95"/>
<feature type="region of interest" description="Disordered" evidence="7">
    <location>
        <begin position="74"/>
        <end position="112"/>
    </location>
</feature>
<evidence type="ECO:0000256" key="3">
    <source>
        <dbReference type="ARBA" id="ARBA00012111"/>
    </source>
</evidence>
<dbReference type="PANTHER" id="PTHR10625:SF6">
    <property type="entry name" value="HISTONE DEACETYLASE"/>
    <property type="match status" value="1"/>
</dbReference>
<dbReference type="EC" id="3.5.1.98" evidence="3"/>
<dbReference type="Gene3D" id="3.40.800.20">
    <property type="entry name" value="Histone deacetylase domain"/>
    <property type="match status" value="1"/>
</dbReference>
<dbReference type="SUPFAM" id="SSF52768">
    <property type="entry name" value="Arginase/deacetylase"/>
    <property type="match status" value="1"/>
</dbReference>
<dbReference type="InterPro" id="IPR000286">
    <property type="entry name" value="HDACs"/>
</dbReference>
<dbReference type="InterPro" id="IPR023696">
    <property type="entry name" value="Ureohydrolase_dom_sf"/>
</dbReference>
<evidence type="ECO:0000259" key="8">
    <source>
        <dbReference type="Pfam" id="PF00850"/>
    </source>
</evidence>
<dbReference type="Gramene" id="OQU83122">
    <property type="protein sequence ID" value="OQU83122"/>
    <property type="gene ID" value="SORBI_3005G079400"/>
</dbReference>
<proteinExistence type="inferred from homology"/>
<dbReference type="GO" id="GO:0141221">
    <property type="term" value="F:histone deacetylase activity, hydrolytic mechanism"/>
    <property type="evidence" value="ECO:0007669"/>
    <property type="project" value="UniProtKB-EC"/>
</dbReference>
<dbReference type="EMBL" id="CM000764">
    <property type="protein sequence ID" value="OQU83122.1"/>
    <property type="molecule type" value="Genomic_DNA"/>
</dbReference>
<dbReference type="eggNOG" id="KOG1342">
    <property type="taxonomic scope" value="Eukaryota"/>
</dbReference>
<comment type="cofactor">
    <cofactor evidence="1">
        <name>Zn(2+)</name>
        <dbReference type="ChEBI" id="CHEBI:29105"/>
    </cofactor>
</comment>
<keyword evidence="4" id="KW-0378">Hydrolase</keyword>
<evidence type="ECO:0000256" key="4">
    <source>
        <dbReference type="ARBA" id="ARBA00022801"/>
    </source>
</evidence>
<dbReference type="AlphaFoldDB" id="A0A1Z5RH95"/>
<accession>A0A1Z5RH95</accession>
<sequence length="358" mass="38869">MGKRRSEHPQAPPLPPEPCAGDDGGGGVTKQKSVCYYTTTHASPTLTTARQHEMVPHRVSMTHALINAYGRLARRHGPSPRRAGHRARPPASSSPMTQTYQIPPRPHAAPADYYDATGAKTRRREAAEGYNLGEVWNERARCVTNENPVIDNLWDYCRRYAGGSLAAARALASGKYKVAINWSGGMHHVCEGKAGGFCYVNDIVFRRVLYLDINAHHGDGVKTAFVDDSRVSFHQFDGEFFPRTGAAVDVGGGDNGVCPTLINVPLQVGTRDGRYHQLFAPVVDRVMAVFEPDAVVMQCGADSLAGDWLASLGLSVRGHAKCVRIVKGYGLPLLLLGGGGYTINHVASCWCYETKKIT</sequence>
<dbReference type="InterPro" id="IPR003084">
    <property type="entry name" value="HDAC_I/II"/>
</dbReference>
<evidence type="ECO:0000313" key="10">
    <source>
        <dbReference type="Proteomes" id="UP000000768"/>
    </source>
</evidence>
<dbReference type="GO" id="GO:0004407">
    <property type="term" value="F:histone deacetylase activity"/>
    <property type="evidence" value="ECO:0000318"/>
    <property type="project" value="GO_Central"/>
</dbReference>
<evidence type="ECO:0000256" key="1">
    <source>
        <dbReference type="ARBA" id="ARBA00001947"/>
    </source>
</evidence>
<dbReference type="GO" id="GO:0040029">
    <property type="term" value="P:epigenetic regulation of gene expression"/>
    <property type="evidence" value="ECO:0000318"/>
    <property type="project" value="GO_Central"/>
</dbReference>
<dbReference type="STRING" id="4558.A0A1Z5RH95"/>
<dbReference type="InterPro" id="IPR037138">
    <property type="entry name" value="His_deacetylse_dom_sf"/>
</dbReference>
<dbReference type="PANTHER" id="PTHR10625">
    <property type="entry name" value="HISTONE DEACETYLASE HDAC1-RELATED"/>
    <property type="match status" value="1"/>
</dbReference>
<evidence type="ECO:0000256" key="5">
    <source>
        <dbReference type="ARBA" id="ARBA00022853"/>
    </source>
</evidence>
<name>A0A1Z5RH95_SORBI</name>
<dbReference type="OMA" id="WNERARC"/>
<keyword evidence="10" id="KW-1185">Reference proteome</keyword>
<gene>
    <name evidence="9" type="ORF">SORBI_3005G079400</name>
</gene>
<feature type="region of interest" description="Disordered" evidence="7">
    <location>
        <begin position="1"/>
        <end position="26"/>
    </location>
</feature>
<evidence type="ECO:0000256" key="6">
    <source>
        <dbReference type="ARBA" id="ARBA00048287"/>
    </source>
</evidence>
<evidence type="ECO:0000256" key="7">
    <source>
        <dbReference type="SAM" id="MobiDB-lite"/>
    </source>
</evidence>
<keyword evidence="5" id="KW-0156">Chromatin regulator</keyword>
<evidence type="ECO:0000313" key="9">
    <source>
        <dbReference type="EMBL" id="OQU83122.1"/>
    </source>
</evidence>
<dbReference type="Pfam" id="PF00850">
    <property type="entry name" value="Hist_deacetyl"/>
    <property type="match status" value="1"/>
</dbReference>
<comment type="similarity">
    <text evidence="2">Belongs to the histone deacetylase family. HD type 1 subfamily.</text>
</comment>
<protein>
    <recommendedName>
        <fullName evidence="3">histone deacetylase</fullName>
        <ecNumber evidence="3">3.5.1.98</ecNumber>
    </recommendedName>
</protein>
<dbReference type="PRINTS" id="PR01270">
    <property type="entry name" value="HDASUPER"/>
</dbReference>